<evidence type="ECO:0000256" key="1">
    <source>
        <dbReference type="SAM" id="Phobius"/>
    </source>
</evidence>
<dbReference type="AlphaFoldDB" id="A0AAD2DM95"/>
<gene>
    <name evidence="2" type="ORF">FPE_LOCUS4445</name>
</gene>
<name>A0AAD2DM95_9LAMI</name>
<organism evidence="2 3">
    <name type="scientific">Fraxinus pennsylvanica</name>
    <dbReference type="NCBI Taxonomy" id="56036"/>
    <lineage>
        <taxon>Eukaryota</taxon>
        <taxon>Viridiplantae</taxon>
        <taxon>Streptophyta</taxon>
        <taxon>Embryophyta</taxon>
        <taxon>Tracheophyta</taxon>
        <taxon>Spermatophyta</taxon>
        <taxon>Magnoliopsida</taxon>
        <taxon>eudicotyledons</taxon>
        <taxon>Gunneridae</taxon>
        <taxon>Pentapetalae</taxon>
        <taxon>asterids</taxon>
        <taxon>lamiids</taxon>
        <taxon>Lamiales</taxon>
        <taxon>Oleaceae</taxon>
        <taxon>Oleeae</taxon>
        <taxon>Fraxinus</taxon>
    </lineage>
</organism>
<dbReference type="Proteomes" id="UP000834106">
    <property type="component" value="Chromosome 2"/>
</dbReference>
<accession>A0AAD2DM95</accession>
<dbReference type="EMBL" id="OU503037">
    <property type="protein sequence ID" value="CAI9757015.1"/>
    <property type="molecule type" value="Genomic_DNA"/>
</dbReference>
<protein>
    <submittedName>
        <fullName evidence="2">Uncharacterized protein</fullName>
    </submittedName>
</protein>
<dbReference type="PANTHER" id="PTHR46438:SF2">
    <property type="entry name" value="ALPHA_BETA-HYDROLASES SUPERFAMILY PROTEIN"/>
    <property type="match status" value="1"/>
</dbReference>
<dbReference type="GO" id="GO:0009507">
    <property type="term" value="C:chloroplast"/>
    <property type="evidence" value="ECO:0007669"/>
    <property type="project" value="TreeGrafter"/>
</dbReference>
<sequence>MMLTGNRRKTVKESSCVGNRKPRCAVDDLSGSVLGGFTALVSAAALKDQVKGVVLLHSVGKFGDANSGTNDSEETALRIFMVKPLKEIFQRVVLGFLFWQAMELVVVCIWLFRWLVFDITTVILPKMEKLRVESEFLWVEMLVSCSSAAALLLVVEVVVEVMESPSATVMIGVIPIVRW</sequence>
<keyword evidence="3" id="KW-1185">Reference proteome</keyword>
<dbReference type="PANTHER" id="PTHR46438">
    <property type="entry name" value="ALPHA/BETA-HYDROLASES SUPERFAMILY PROTEIN"/>
    <property type="match status" value="1"/>
</dbReference>
<keyword evidence="1" id="KW-1133">Transmembrane helix</keyword>
<evidence type="ECO:0000313" key="2">
    <source>
        <dbReference type="EMBL" id="CAI9757015.1"/>
    </source>
</evidence>
<evidence type="ECO:0000313" key="3">
    <source>
        <dbReference type="Proteomes" id="UP000834106"/>
    </source>
</evidence>
<feature type="transmembrane region" description="Helical" evidence="1">
    <location>
        <begin position="136"/>
        <end position="159"/>
    </location>
</feature>
<keyword evidence="1" id="KW-0472">Membrane</keyword>
<proteinExistence type="predicted"/>
<keyword evidence="1" id="KW-0812">Transmembrane</keyword>
<feature type="transmembrane region" description="Helical" evidence="1">
    <location>
        <begin position="92"/>
        <end position="116"/>
    </location>
</feature>
<reference evidence="2" key="1">
    <citation type="submission" date="2023-05" db="EMBL/GenBank/DDBJ databases">
        <authorList>
            <person name="Huff M."/>
        </authorList>
    </citation>
    <scope>NUCLEOTIDE SEQUENCE</scope>
</reference>